<dbReference type="PANTHER" id="PTHR44196:SF1">
    <property type="entry name" value="DEHYDROGENASE_REDUCTASE SDR FAMILY MEMBER 7B"/>
    <property type="match status" value="1"/>
</dbReference>
<gene>
    <name evidence="4" type="ORF">FHQ07_13760</name>
</gene>
<evidence type="ECO:0000256" key="2">
    <source>
        <dbReference type="ARBA" id="ARBA00023002"/>
    </source>
</evidence>
<dbReference type="GO" id="GO:0016491">
    <property type="term" value="F:oxidoreductase activity"/>
    <property type="evidence" value="ECO:0007669"/>
    <property type="project" value="UniProtKB-KW"/>
</dbReference>
<dbReference type="InterPro" id="IPR036291">
    <property type="entry name" value="NAD(P)-bd_dom_sf"/>
</dbReference>
<dbReference type="Proteomes" id="UP000308149">
    <property type="component" value="Chromosome"/>
</dbReference>
<keyword evidence="2" id="KW-0560">Oxidoreductase</keyword>
<dbReference type="GO" id="GO:0016020">
    <property type="term" value="C:membrane"/>
    <property type="evidence" value="ECO:0007669"/>
    <property type="project" value="TreeGrafter"/>
</dbReference>
<dbReference type="SUPFAM" id="SSF51735">
    <property type="entry name" value="NAD(P)-binding Rossmann-fold domains"/>
    <property type="match status" value="1"/>
</dbReference>
<dbReference type="OrthoDB" id="9810734at2"/>
<dbReference type="PRINTS" id="PR00080">
    <property type="entry name" value="SDRFAMILY"/>
</dbReference>
<dbReference type="PANTHER" id="PTHR44196">
    <property type="entry name" value="DEHYDROGENASE/REDUCTASE SDR FAMILY MEMBER 7B"/>
    <property type="match status" value="1"/>
</dbReference>
<dbReference type="Gene3D" id="3.40.50.720">
    <property type="entry name" value="NAD(P)-binding Rossmann-like Domain"/>
    <property type="match status" value="1"/>
</dbReference>
<accession>A0A5B7ZSX9</accession>
<evidence type="ECO:0000256" key="1">
    <source>
        <dbReference type="ARBA" id="ARBA00006484"/>
    </source>
</evidence>
<dbReference type="AlphaFoldDB" id="A0A5B7ZSX9"/>
<name>A0A5B7ZSX9_9GAMM</name>
<dbReference type="InterPro" id="IPR002347">
    <property type="entry name" value="SDR_fam"/>
</dbReference>
<organism evidence="4 5">
    <name type="scientific">Thermomonas aquatica</name>
    <dbReference type="NCBI Taxonomy" id="2202149"/>
    <lineage>
        <taxon>Bacteria</taxon>
        <taxon>Pseudomonadati</taxon>
        <taxon>Pseudomonadota</taxon>
        <taxon>Gammaproteobacteria</taxon>
        <taxon>Lysobacterales</taxon>
        <taxon>Lysobacteraceae</taxon>
        <taxon>Thermomonas</taxon>
    </lineage>
</organism>
<dbReference type="EMBL" id="CP040871">
    <property type="protein sequence ID" value="QDA58294.1"/>
    <property type="molecule type" value="Genomic_DNA"/>
</dbReference>
<dbReference type="RefSeq" id="WP_139717609.1">
    <property type="nucleotide sequence ID" value="NZ_CP040871.1"/>
</dbReference>
<evidence type="ECO:0000313" key="4">
    <source>
        <dbReference type="EMBL" id="QDA58294.1"/>
    </source>
</evidence>
<dbReference type="KEGG" id="thes:FHQ07_13760"/>
<dbReference type="InterPro" id="IPR020904">
    <property type="entry name" value="Sc_DH/Rdtase_CS"/>
</dbReference>
<keyword evidence="5" id="KW-1185">Reference proteome</keyword>
<evidence type="ECO:0000313" key="5">
    <source>
        <dbReference type="Proteomes" id="UP000308149"/>
    </source>
</evidence>
<dbReference type="PRINTS" id="PR00081">
    <property type="entry name" value="GDHRDH"/>
</dbReference>
<proteinExistence type="inferred from homology"/>
<dbReference type="NCBIfam" id="NF006099">
    <property type="entry name" value="PRK08251.1"/>
    <property type="match status" value="1"/>
</dbReference>
<comment type="similarity">
    <text evidence="1 3">Belongs to the short-chain dehydrogenases/reductases (SDR) family.</text>
</comment>
<reference evidence="4 5" key="1">
    <citation type="submission" date="2019-06" db="EMBL/GenBank/DDBJ databases">
        <title>Thermomonas aquatica sp. nov., isolated from an industrial wastewater treatment plant.</title>
        <authorList>
            <person name="Jeon J.H."/>
            <person name="Park D.-S."/>
        </authorList>
    </citation>
    <scope>NUCLEOTIDE SEQUENCE [LARGE SCALE GENOMIC DNA]</scope>
    <source>
        <strain evidence="4 5">SY21</strain>
    </source>
</reference>
<evidence type="ECO:0000256" key="3">
    <source>
        <dbReference type="RuleBase" id="RU000363"/>
    </source>
</evidence>
<sequence>MGNSNVIIIGASSGLGAGMAREFARRGHDLGLCARRLDRLESLKAELEAAHPGIRIVVRTLDVTDYARVFEVVRGFRGDFGRLDRVVVNAGIGQGMPVGKGGFERNKAIIETNLIAALAQCEAAMEIFRAQDRGHLAVISSVSSIRGFRGGLTAYAASKAGVASLAEGIRADMLRKPRIRVSTLLPGYIRTEMNEDAPAAHTPFMIDGERGCRLLTAAILREPDVAYVPWWPWAPLAWVLKRLPLRWVVKLF</sequence>
<dbReference type="Pfam" id="PF00106">
    <property type="entry name" value="adh_short"/>
    <property type="match status" value="1"/>
</dbReference>
<protein>
    <submittedName>
        <fullName evidence="4">SDR family oxidoreductase</fullName>
    </submittedName>
</protein>
<dbReference type="PROSITE" id="PS00061">
    <property type="entry name" value="ADH_SHORT"/>
    <property type="match status" value="1"/>
</dbReference>